<dbReference type="Proteomes" id="UP001589753">
    <property type="component" value="Unassembled WGS sequence"/>
</dbReference>
<keyword evidence="2" id="KW-0472">Membrane</keyword>
<sequence>MNTERPDNDDAEARPAPGGTRDTGGASDHDGETGAPERREPAAPEPGTARPVDDAPDAGASGTGASKPEADTGTRAGETPEDQPESGAGEIVVGGHRADGPSSREEHADGPARRRPPLLIASVAAAVLLAGGGGAYLAAGASGGSGSGAVPGANGDASPPPLALDGHSEDPANGIAPGEPNPYGAVYRAAGPLPDGPGSAPVYRVRGQVTEDRVVTLAKALGLEGEPVAEGGSWRIGGKDGSGPTLRVDREAPGAWTFSRNTPGTDNCKGATCSAPAAGGPVVDESAARKAAAPVLKAVGQDDAKLDASQVMGGRRVVNADPEVGGLPTYGWTTGVVVGARGEVVGGDGRLVEPVKGDVYPVVSAADALELMNAAPGAGPGAGTGGCAGPVTPEDGQRESCAPATDPKGDTVTVDDAVFGLASHSVDGRPALVPSWLFEVRPRGTEETFTVTYPAVDPEFLAPRTGAGEASPRPTKPGDEPTAAPSTREVDVEGYTAEGAELTVVFTGGVCADYEATARADGGRVTVRVTETPWPDEVCILIARQYRQTVRLDAPLGDREVVGTDGEPVPLHKDGARLPAPPTR</sequence>
<evidence type="ECO:0000256" key="2">
    <source>
        <dbReference type="SAM" id="Phobius"/>
    </source>
</evidence>
<protein>
    <recommendedName>
        <fullName evidence="5">Large membrane protein</fullName>
    </recommendedName>
</protein>
<dbReference type="RefSeq" id="WP_380956331.1">
    <property type="nucleotide sequence ID" value="NZ_JBHMDI010000063.1"/>
</dbReference>
<evidence type="ECO:0000313" key="3">
    <source>
        <dbReference type="EMBL" id="MFB9350066.1"/>
    </source>
</evidence>
<gene>
    <name evidence="3" type="ORF">ACFFUA_21870</name>
</gene>
<feature type="region of interest" description="Disordered" evidence="1">
    <location>
        <begin position="1"/>
        <end position="115"/>
    </location>
</feature>
<dbReference type="EMBL" id="JBHMDI010000063">
    <property type="protein sequence ID" value="MFB9350066.1"/>
    <property type="molecule type" value="Genomic_DNA"/>
</dbReference>
<proteinExistence type="predicted"/>
<keyword evidence="2" id="KW-1133">Transmembrane helix</keyword>
<feature type="transmembrane region" description="Helical" evidence="2">
    <location>
        <begin position="118"/>
        <end position="139"/>
    </location>
</feature>
<feature type="region of interest" description="Disordered" evidence="1">
    <location>
        <begin position="141"/>
        <end position="180"/>
    </location>
</feature>
<organism evidence="3 4">
    <name type="scientific">Streptomyces heliomycini</name>
    <dbReference type="NCBI Taxonomy" id="284032"/>
    <lineage>
        <taxon>Bacteria</taxon>
        <taxon>Bacillati</taxon>
        <taxon>Actinomycetota</taxon>
        <taxon>Actinomycetes</taxon>
        <taxon>Kitasatosporales</taxon>
        <taxon>Streptomycetaceae</taxon>
        <taxon>Streptomyces</taxon>
    </lineage>
</organism>
<accession>A0ABV5LGQ7</accession>
<comment type="caution">
    <text evidence="3">The sequence shown here is derived from an EMBL/GenBank/DDBJ whole genome shotgun (WGS) entry which is preliminary data.</text>
</comment>
<evidence type="ECO:0008006" key="5">
    <source>
        <dbReference type="Google" id="ProtNLM"/>
    </source>
</evidence>
<evidence type="ECO:0000256" key="1">
    <source>
        <dbReference type="SAM" id="MobiDB-lite"/>
    </source>
</evidence>
<feature type="compositionally biased region" description="Basic and acidic residues" evidence="1">
    <location>
        <begin position="96"/>
        <end position="112"/>
    </location>
</feature>
<feature type="compositionally biased region" description="Basic and acidic residues" evidence="1">
    <location>
        <begin position="1"/>
        <end position="13"/>
    </location>
</feature>
<feature type="region of interest" description="Disordered" evidence="1">
    <location>
        <begin position="461"/>
        <end position="490"/>
    </location>
</feature>
<keyword evidence="2" id="KW-0812">Transmembrane</keyword>
<evidence type="ECO:0000313" key="4">
    <source>
        <dbReference type="Proteomes" id="UP001589753"/>
    </source>
</evidence>
<keyword evidence="4" id="KW-1185">Reference proteome</keyword>
<feature type="compositionally biased region" description="Basic and acidic residues" evidence="1">
    <location>
        <begin position="27"/>
        <end position="42"/>
    </location>
</feature>
<name>A0ABV5LGQ7_9ACTN</name>
<reference evidence="3 4" key="1">
    <citation type="submission" date="2024-09" db="EMBL/GenBank/DDBJ databases">
        <authorList>
            <person name="Sun Q."/>
            <person name="Mori K."/>
        </authorList>
    </citation>
    <scope>NUCLEOTIDE SEQUENCE [LARGE SCALE GENOMIC DNA]</scope>
    <source>
        <strain evidence="3 4">JCM 9767</strain>
    </source>
</reference>
<feature type="region of interest" description="Disordered" evidence="1">
    <location>
        <begin position="559"/>
        <end position="584"/>
    </location>
</feature>